<keyword evidence="8" id="KW-1185">Reference proteome</keyword>
<dbReference type="GeneID" id="56035661"/>
<dbReference type="SMART" id="SM00530">
    <property type="entry name" value="HTH_XRE"/>
    <property type="match status" value="1"/>
</dbReference>
<dbReference type="Pfam" id="PF01555">
    <property type="entry name" value="N6_N4_Mtase"/>
    <property type="match status" value="1"/>
</dbReference>
<dbReference type="InterPro" id="IPR001387">
    <property type="entry name" value="Cro/C1-type_HTH"/>
</dbReference>
<evidence type="ECO:0000256" key="4">
    <source>
        <dbReference type="ARBA" id="ARBA00022691"/>
    </source>
</evidence>
<dbReference type="OrthoDB" id="38200at2157"/>
<evidence type="ECO:0000256" key="5">
    <source>
        <dbReference type="SAM" id="Coils"/>
    </source>
</evidence>
<dbReference type="GO" id="GO:0003677">
    <property type="term" value="F:DNA binding"/>
    <property type="evidence" value="ECO:0007669"/>
    <property type="project" value="InterPro"/>
</dbReference>
<dbReference type="PRINTS" id="PR00506">
    <property type="entry name" value="D21N6MTFRASE"/>
</dbReference>
<name>A0A7D5GJX8_9EURY</name>
<proteinExistence type="inferred from homology"/>
<evidence type="ECO:0000256" key="3">
    <source>
        <dbReference type="ARBA" id="ARBA00022679"/>
    </source>
</evidence>
<dbReference type="InterPro" id="IPR002295">
    <property type="entry name" value="N4/N6-MTase_EcoPI_Mod-like"/>
</dbReference>
<evidence type="ECO:0000313" key="8">
    <source>
        <dbReference type="Proteomes" id="UP000509241"/>
    </source>
</evidence>
<dbReference type="Gene3D" id="1.10.260.40">
    <property type="entry name" value="lambda repressor-like DNA-binding domains"/>
    <property type="match status" value="1"/>
</dbReference>
<gene>
    <name evidence="7" type="ORF">HYG82_20180</name>
</gene>
<evidence type="ECO:0000256" key="2">
    <source>
        <dbReference type="ARBA" id="ARBA00022603"/>
    </source>
</evidence>
<dbReference type="AlphaFoldDB" id="A0A7D5GJX8"/>
<reference evidence="7 8" key="1">
    <citation type="submission" date="2020-07" db="EMBL/GenBank/DDBJ databases">
        <authorList>
            <person name="Cui H."/>
        </authorList>
    </citation>
    <scope>NUCLEOTIDE SEQUENCE [LARGE SCALE GENOMIC DNA]</scope>
    <source>
        <strain evidence="7 8">YPL8</strain>
    </source>
</reference>
<dbReference type="Gene3D" id="3.40.50.150">
    <property type="entry name" value="Vaccinia Virus protein VP39"/>
    <property type="match status" value="1"/>
</dbReference>
<dbReference type="Proteomes" id="UP000509241">
    <property type="component" value="Chromosome"/>
</dbReference>
<keyword evidence="3" id="KW-0808">Transferase</keyword>
<organism evidence="7 8">
    <name type="scientific">Natrinema halophilum</name>
    <dbReference type="NCBI Taxonomy" id="1699371"/>
    <lineage>
        <taxon>Archaea</taxon>
        <taxon>Methanobacteriati</taxon>
        <taxon>Methanobacteriota</taxon>
        <taxon>Stenosarchaea group</taxon>
        <taxon>Halobacteria</taxon>
        <taxon>Halobacteriales</taxon>
        <taxon>Natrialbaceae</taxon>
        <taxon>Natrinema</taxon>
    </lineage>
</organism>
<dbReference type="RefSeq" id="WP_179264058.1">
    <property type="nucleotide sequence ID" value="NZ_CP058601.1"/>
</dbReference>
<feature type="domain" description="HTH cro/C1-type" evidence="6">
    <location>
        <begin position="13"/>
        <end position="66"/>
    </location>
</feature>
<keyword evidence="4" id="KW-0949">S-adenosyl-L-methionine</keyword>
<dbReference type="GO" id="GO:0032259">
    <property type="term" value="P:methylation"/>
    <property type="evidence" value="ECO:0007669"/>
    <property type="project" value="UniProtKB-KW"/>
</dbReference>
<dbReference type="REBASE" id="408800">
    <property type="entry name" value="M.HspYPL8ORF20180P"/>
</dbReference>
<keyword evidence="5" id="KW-0175">Coiled coil</keyword>
<dbReference type="InterPro" id="IPR029063">
    <property type="entry name" value="SAM-dependent_MTases_sf"/>
</dbReference>
<evidence type="ECO:0000259" key="6">
    <source>
        <dbReference type="PROSITE" id="PS50943"/>
    </source>
</evidence>
<keyword evidence="2" id="KW-0489">Methyltransferase</keyword>
<dbReference type="EMBL" id="CP058601">
    <property type="protein sequence ID" value="QLG50988.1"/>
    <property type="molecule type" value="Genomic_DNA"/>
</dbReference>
<feature type="coiled-coil region" evidence="5">
    <location>
        <begin position="357"/>
        <end position="384"/>
    </location>
</feature>
<accession>A0A7D5GJX8</accession>
<dbReference type="Pfam" id="PF01381">
    <property type="entry name" value="HTH_3"/>
    <property type="match status" value="1"/>
</dbReference>
<dbReference type="PROSITE" id="PS50943">
    <property type="entry name" value="HTH_CROC1"/>
    <property type="match status" value="1"/>
</dbReference>
<dbReference type="SUPFAM" id="SSF47413">
    <property type="entry name" value="lambda repressor-like DNA-binding domains"/>
    <property type="match status" value="1"/>
</dbReference>
<dbReference type="SUPFAM" id="SSF53335">
    <property type="entry name" value="S-adenosyl-L-methionine-dependent methyltransferases"/>
    <property type="match status" value="1"/>
</dbReference>
<dbReference type="KEGG" id="haly:HYG82_20180"/>
<dbReference type="InterPro" id="IPR002052">
    <property type="entry name" value="DNA_methylase_N6_adenine_CS"/>
</dbReference>
<dbReference type="InterPro" id="IPR002941">
    <property type="entry name" value="DNA_methylase_N4/N6"/>
</dbReference>
<protein>
    <submittedName>
        <fullName evidence="7">Helix-turn-helix domain-containing protein</fullName>
    </submittedName>
</protein>
<sequence length="422" mass="47993">MTGLLFRSAGDVVSRIRRERGLTDNELAKDAGLRVGNLRDIESGVPPTDEQLEALADAFDIRPEALRLAAGEFPEPLQDQLVEDPNRALNALTDAFDLDLGDTETSDDGGLPEPEFTTGLGTLYNADCRDVLPQLEDESFDLIFADPPFNLDKDYGEKNGDDLAEDEYLRWSTEWIDEAIDLLKPGGAFFLYNLPKWNVHFAHYINRRLTLKHWIAVDIKFGLPIPNRLYPSHYSLLYFIKGHQPNTFEPDRLPIDTCPHCGGEQNDYGGYKSKMNPEGVNLTDIWDDIPPVRHSKYLNRDANQLSLRLLHRVIGMATKEGDRVLDPFGGAGTTFAAAELMNREWVGTEIHDCSPIIDRFEDGLDDDRENIEEIEHELNVLFTEDALEKRMRYRDEFNFNFDDYDLSESMAGSVQQSLDSWE</sequence>
<dbReference type="CDD" id="cd02440">
    <property type="entry name" value="AdoMet_MTases"/>
    <property type="match status" value="1"/>
</dbReference>
<dbReference type="InterPro" id="IPR010982">
    <property type="entry name" value="Lambda_DNA-bd_dom_sf"/>
</dbReference>
<evidence type="ECO:0000256" key="1">
    <source>
        <dbReference type="ARBA" id="ARBA00006594"/>
    </source>
</evidence>
<dbReference type="CDD" id="cd00093">
    <property type="entry name" value="HTH_XRE"/>
    <property type="match status" value="1"/>
</dbReference>
<comment type="similarity">
    <text evidence="1">Belongs to the N(4)/N(6)-methyltransferase family.</text>
</comment>
<dbReference type="PROSITE" id="PS00092">
    <property type="entry name" value="N6_MTASE"/>
    <property type="match status" value="1"/>
</dbReference>
<dbReference type="GO" id="GO:0008170">
    <property type="term" value="F:N-methyltransferase activity"/>
    <property type="evidence" value="ECO:0007669"/>
    <property type="project" value="InterPro"/>
</dbReference>
<evidence type="ECO:0000313" key="7">
    <source>
        <dbReference type="EMBL" id="QLG50988.1"/>
    </source>
</evidence>